<dbReference type="PROSITE" id="PS50126">
    <property type="entry name" value="S1"/>
    <property type="match status" value="1"/>
</dbReference>
<dbReference type="Proteomes" id="UP000228996">
    <property type="component" value="Unassembled WGS sequence"/>
</dbReference>
<keyword evidence="2 5" id="KW-0808">Transferase</keyword>
<dbReference type="PIRSF" id="PIRSF005499">
    <property type="entry name" value="PNPase"/>
    <property type="match status" value="1"/>
</dbReference>
<dbReference type="InterPro" id="IPR036345">
    <property type="entry name" value="ExoRNase_PH_dom2_sf"/>
</dbReference>
<dbReference type="SUPFAM" id="SSF55666">
    <property type="entry name" value="Ribonuclease PH domain 2-like"/>
    <property type="match status" value="2"/>
</dbReference>
<evidence type="ECO:0000256" key="2">
    <source>
        <dbReference type="ARBA" id="ARBA00022679"/>
    </source>
</evidence>
<evidence type="ECO:0000313" key="9">
    <source>
        <dbReference type="Proteomes" id="UP000228996"/>
    </source>
</evidence>
<dbReference type="Pfam" id="PF00013">
    <property type="entry name" value="KH_1"/>
    <property type="match status" value="1"/>
</dbReference>
<dbReference type="FunFam" id="3.30.230.70:FF:000001">
    <property type="entry name" value="Polyribonucleotide nucleotidyltransferase"/>
    <property type="match status" value="1"/>
</dbReference>
<dbReference type="GO" id="GO:0006396">
    <property type="term" value="P:RNA processing"/>
    <property type="evidence" value="ECO:0007669"/>
    <property type="project" value="InterPro"/>
</dbReference>
<dbReference type="NCBIfam" id="NF008805">
    <property type="entry name" value="PRK11824.1"/>
    <property type="match status" value="1"/>
</dbReference>
<dbReference type="SMART" id="SM00322">
    <property type="entry name" value="KH"/>
    <property type="match status" value="1"/>
</dbReference>
<dbReference type="Pfam" id="PF00575">
    <property type="entry name" value="S1"/>
    <property type="match status" value="1"/>
</dbReference>
<dbReference type="GO" id="GO:0003729">
    <property type="term" value="F:mRNA binding"/>
    <property type="evidence" value="ECO:0007669"/>
    <property type="project" value="UniProtKB-ARBA"/>
</dbReference>
<sequence>MLKTKFSKSVEIGEKTLTLQAGGFAGQTDAAVLGQYGDTMVLVTVVSAAAREGIDYFPLSIEYVERLYAGGRIKGSRWVKREGRPSDEAILKGRIIDRSIRPLFPMDYKNEVQVVITILSVDLENDPDVLSLITTSAALMLSSVPWNGPVGAVRVGLKEGTYFTNPINADLAFSELEFVVASTKEKVLMIEGQGHESSNEAVEGAVEYAKKEAAKVIDFINDFVKEAGVKEKQKYEAGKIDPELKKAIEKKTKDQLEPLMKKELDYNELAAALIEEFKDYDKNLVAATFEKVVEEATKALLISGKRPDGRGVDEIRKLNMEVGILPRTHGSAIFTRGQTQVLNVTTLGAPSLEQLIESAEGEESKRFIHHYSMPPYSSGETGRFGTPSRREIGHGALVERALEPVIPSADKFPYTIRLVSEVLSSNGSTSMASTCSSSLSLMDAGVPIKAHVAGIAMGLITDKDKFTILTDIAGIEDHSGEMDFKVAGTSEGITAVQLDVKNDGLTNEMIKETLSRAKVARLFILEKMNACISQPREKVSQYAPKVVVIHIPVEKIGEVIGPGGKMIRRIIEETGCNVEVEDDGSVNVSGTNEEGVKKAIATIEGLTREVKPGEEFEGTVKRVQPFGAFVEIMPGKEGLVHVSQMSTEFVDDPGKLVSVGQKVKVRVTEIDELHRINLSMLFGDDIKKAKPREFRPPRKDFDQPRRPHW</sequence>
<dbReference type="GO" id="GO:0005829">
    <property type="term" value="C:cytosol"/>
    <property type="evidence" value="ECO:0007669"/>
    <property type="project" value="TreeGrafter"/>
</dbReference>
<keyword evidence="5" id="KW-0460">Magnesium</keyword>
<gene>
    <name evidence="5" type="primary">pnp</name>
    <name evidence="8" type="ORF">COT44_01700</name>
</gene>
<evidence type="ECO:0000256" key="4">
    <source>
        <dbReference type="ARBA" id="ARBA00022884"/>
    </source>
</evidence>
<proteinExistence type="inferred from homology"/>
<dbReference type="NCBIfam" id="TIGR03591">
    <property type="entry name" value="polynuc_phos"/>
    <property type="match status" value="1"/>
</dbReference>
<dbReference type="GO" id="GO:0004654">
    <property type="term" value="F:polyribonucleotide nucleotidyltransferase activity"/>
    <property type="evidence" value="ECO:0007669"/>
    <property type="project" value="UniProtKB-UniRule"/>
</dbReference>
<feature type="domain" description="S1 motif" evidence="7">
    <location>
        <begin position="613"/>
        <end position="681"/>
    </location>
</feature>
<dbReference type="InterPro" id="IPR003029">
    <property type="entry name" value="S1_domain"/>
</dbReference>
<comment type="catalytic activity">
    <reaction evidence="5">
        <text>RNA(n+1) + phosphate = RNA(n) + a ribonucleoside 5'-diphosphate</text>
        <dbReference type="Rhea" id="RHEA:22096"/>
        <dbReference type="Rhea" id="RHEA-COMP:14527"/>
        <dbReference type="Rhea" id="RHEA-COMP:17342"/>
        <dbReference type="ChEBI" id="CHEBI:43474"/>
        <dbReference type="ChEBI" id="CHEBI:57930"/>
        <dbReference type="ChEBI" id="CHEBI:140395"/>
        <dbReference type="EC" id="2.7.7.8"/>
    </reaction>
</comment>
<evidence type="ECO:0000313" key="8">
    <source>
        <dbReference type="EMBL" id="PIU03728.1"/>
    </source>
</evidence>
<dbReference type="GO" id="GO:0000287">
    <property type="term" value="F:magnesium ion binding"/>
    <property type="evidence" value="ECO:0007669"/>
    <property type="project" value="UniProtKB-UniRule"/>
</dbReference>
<dbReference type="GO" id="GO:0000175">
    <property type="term" value="F:3'-5'-RNA exonuclease activity"/>
    <property type="evidence" value="ECO:0007669"/>
    <property type="project" value="TreeGrafter"/>
</dbReference>
<dbReference type="InterPro" id="IPR020568">
    <property type="entry name" value="Ribosomal_Su5_D2-typ_SF"/>
</dbReference>
<dbReference type="Pfam" id="PF03725">
    <property type="entry name" value="RNase_PH_C"/>
    <property type="match status" value="1"/>
</dbReference>
<organism evidence="8 9">
    <name type="scientific">Candidatus Shapirobacteria bacterium CG08_land_8_20_14_0_20_39_18</name>
    <dbReference type="NCBI Taxonomy" id="1974883"/>
    <lineage>
        <taxon>Bacteria</taxon>
        <taxon>Candidatus Shapironibacteriota</taxon>
    </lineage>
</organism>
<dbReference type="SMART" id="SM00316">
    <property type="entry name" value="S1"/>
    <property type="match status" value="1"/>
</dbReference>
<reference evidence="9" key="1">
    <citation type="submission" date="2017-09" db="EMBL/GenBank/DDBJ databases">
        <title>Depth-based differentiation of microbial function through sediment-hosted aquifers and enrichment of novel symbionts in the deep terrestrial subsurface.</title>
        <authorList>
            <person name="Probst A.J."/>
            <person name="Ladd B."/>
            <person name="Jarett J.K."/>
            <person name="Geller-Mcgrath D.E."/>
            <person name="Sieber C.M.K."/>
            <person name="Emerson J.B."/>
            <person name="Anantharaman K."/>
            <person name="Thomas B.C."/>
            <person name="Malmstrom R."/>
            <person name="Stieglmeier M."/>
            <person name="Klingl A."/>
            <person name="Woyke T."/>
            <person name="Ryan C.M."/>
            <person name="Banfield J.F."/>
        </authorList>
    </citation>
    <scope>NUCLEOTIDE SEQUENCE [LARGE SCALE GENOMIC DNA]</scope>
</reference>
<comment type="cofactor">
    <cofactor evidence="5">
        <name>Mg(2+)</name>
        <dbReference type="ChEBI" id="CHEBI:18420"/>
    </cofactor>
</comment>
<dbReference type="Gene3D" id="3.30.1370.10">
    <property type="entry name" value="K Homology domain, type 1"/>
    <property type="match status" value="1"/>
</dbReference>
<evidence type="ECO:0000256" key="6">
    <source>
        <dbReference type="SAM" id="MobiDB-lite"/>
    </source>
</evidence>
<comment type="function">
    <text evidence="5">Involved in mRNA degradation. Catalyzes the phosphorolysis of single-stranded polyribonucleotides processively in the 3'- to 5'-direction.</text>
</comment>
<feature type="binding site" evidence="5">
    <location>
        <position position="483"/>
    </location>
    <ligand>
        <name>Mg(2+)</name>
        <dbReference type="ChEBI" id="CHEBI:18420"/>
    </ligand>
</feature>
<keyword evidence="3 5" id="KW-0548">Nucleotidyltransferase</keyword>
<dbReference type="FunFam" id="3.30.1370.10:FF:000001">
    <property type="entry name" value="Polyribonucleotide nucleotidyltransferase"/>
    <property type="match status" value="1"/>
</dbReference>
<dbReference type="PROSITE" id="PS50084">
    <property type="entry name" value="KH_TYPE_1"/>
    <property type="match status" value="1"/>
</dbReference>
<dbReference type="InterPro" id="IPR012340">
    <property type="entry name" value="NA-bd_OB-fold"/>
</dbReference>
<name>A0A2M6XDI4_9BACT</name>
<dbReference type="FunFam" id="2.40.50.140:FF:000051">
    <property type="entry name" value="RNA-binding transcriptional accessory protein"/>
    <property type="match status" value="1"/>
</dbReference>
<dbReference type="SUPFAM" id="SSF50249">
    <property type="entry name" value="Nucleic acid-binding proteins"/>
    <property type="match status" value="1"/>
</dbReference>
<dbReference type="Gene3D" id="3.30.230.70">
    <property type="entry name" value="GHMP Kinase, N-terminal domain"/>
    <property type="match status" value="2"/>
</dbReference>
<dbReference type="InterPro" id="IPR012162">
    <property type="entry name" value="PNPase"/>
</dbReference>
<dbReference type="HAMAP" id="MF_01595">
    <property type="entry name" value="PNPase"/>
    <property type="match status" value="1"/>
</dbReference>
<dbReference type="CDD" id="cd11364">
    <property type="entry name" value="RNase_PH_PNPase_2"/>
    <property type="match status" value="1"/>
</dbReference>
<dbReference type="Gene3D" id="2.40.50.140">
    <property type="entry name" value="Nucleic acid-binding proteins"/>
    <property type="match status" value="1"/>
</dbReference>
<dbReference type="CDD" id="cd02393">
    <property type="entry name" value="KH-I_PNPase"/>
    <property type="match status" value="1"/>
</dbReference>
<dbReference type="InterPro" id="IPR027408">
    <property type="entry name" value="PNPase/RNase_PH_dom_sf"/>
</dbReference>
<accession>A0A2M6XDI4</accession>
<comment type="caution">
    <text evidence="8">The sequence shown here is derived from an EMBL/GenBank/DDBJ whole genome shotgun (WGS) entry which is preliminary data.</text>
</comment>
<dbReference type="PANTHER" id="PTHR11252">
    <property type="entry name" value="POLYRIBONUCLEOTIDE NUCLEOTIDYLTRANSFERASE"/>
    <property type="match status" value="1"/>
</dbReference>
<dbReference type="SUPFAM" id="SSF46915">
    <property type="entry name" value="Polynucleotide phosphorylase/guanosine pentaphosphate synthase (PNPase/GPSI), domain 3"/>
    <property type="match status" value="1"/>
</dbReference>
<protein>
    <recommendedName>
        <fullName evidence="5">Polyribonucleotide nucleotidyltransferase</fullName>
        <ecNumber evidence="5">2.7.7.8</ecNumber>
    </recommendedName>
    <alternativeName>
        <fullName evidence="5">Polynucleotide phosphorylase</fullName>
        <shortName evidence="5">PNPase</shortName>
    </alternativeName>
</protein>
<feature type="region of interest" description="Disordered" evidence="6">
    <location>
        <begin position="689"/>
        <end position="709"/>
    </location>
</feature>
<dbReference type="AlphaFoldDB" id="A0A2M6XDI4"/>
<keyword evidence="5" id="KW-0479">Metal-binding</keyword>
<dbReference type="GO" id="GO:0006402">
    <property type="term" value="P:mRNA catabolic process"/>
    <property type="evidence" value="ECO:0007669"/>
    <property type="project" value="UniProtKB-UniRule"/>
</dbReference>
<dbReference type="InterPro" id="IPR001247">
    <property type="entry name" value="ExoRNase_PH_dom1"/>
</dbReference>
<dbReference type="InterPro" id="IPR036456">
    <property type="entry name" value="PNPase_PH_RNA-bd_sf"/>
</dbReference>
<dbReference type="PANTHER" id="PTHR11252:SF0">
    <property type="entry name" value="POLYRIBONUCLEOTIDE NUCLEOTIDYLTRANSFERASE 1, MITOCHONDRIAL"/>
    <property type="match status" value="1"/>
</dbReference>
<comment type="subcellular location">
    <subcellularLocation>
        <location evidence="5">Cytoplasm</location>
    </subcellularLocation>
</comment>
<evidence type="ECO:0000256" key="5">
    <source>
        <dbReference type="HAMAP-Rule" id="MF_01595"/>
    </source>
</evidence>
<evidence type="ECO:0000259" key="7">
    <source>
        <dbReference type="PROSITE" id="PS50126"/>
    </source>
</evidence>
<keyword evidence="5" id="KW-0963">Cytoplasm</keyword>
<feature type="binding site" evidence="5">
    <location>
        <position position="477"/>
    </location>
    <ligand>
        <name>Mg(2+)</name>
        <dbReference type="ChEBI" id="CHEBI:18420"/>
    </ligand>
</feature>
<evidence type="ECO:0000256" key="3">
    <source>
        <dbReference type="ARBA" id="ARBA00022695"/>
    </source>
</evidence>
<dbReference type="InterPro" id="IPR004088">
    <property type="entry name" value="KH_dom_type_1"/>
</dbReference>
<dbReference type="InterPro" id="IPR004087">
    <property type="entry name" value="KH_dom"/>
</dbReference>
<dbReference type="InterPro" id="IPR015847">
    <property type="entry name" value="ExoRNase_PH_dom2"/>
</dbReference>
<dbReference type="EC" id="2.7.7.8" evidence="5"/>
<keyword evidence="4 5" id="KW-0694">RNA-binding</keyword>
<dbReference type="SUPFAM" id="SSF54791">
    <property type="entry name" value="Eukaryotic type KH-domain (KH-domain type I)"/>
    <property type="match status" value="1"/>
</dbReference>
<comment type="similarity">
    <text evidence="1 5">Belongs to the polyribonucleotide nucleotidyltransferase family.</text>
</comment>
<dbReference type="SUPFAM" id="SSF54211">
    <property type="entry name" value="Ribosomal protein S5 domain 2-like"/>
    <property type="match status" value="2"/>
</dbReference>
<dbReference type="EMBL" id="PEYO01000008">
    <property type="protein sequence ID" value="PIU03728.1"/>
    <property type="molecule type" value="Genomic_DNA"/>
</dbReference>
<dbReference type="Pfam" id="PF01138">
    <property type="entry name" value="RNase_PH"/>
    <property type="match status" value="2"/>
</dbReference>
<dbReference type="InterPro" id="IPR036612">
    <property type="entry name" value="KH_dom_type_1_sf"/>
</dbReference>
<evidence type="ECO:0000256" key="1">
    <source>
        <dbReference type="ARBA" id="ARBA00007404"/>
    </source>
</evidence>